<dbReference type="Gene3D" id="2.40.40.10">
    <property type="entry name" value="RlpA-like domain"/>
    <property type="match status" value="1"/>
</dbReference>
<keyword evidence="4" id="KW-0732">Signal</keyword>
<dbReference type="KEGG" id="cci:CC1G_11784"/>
<comment type="subcellular location">
    <subcellularLocation>
        <location evidence="1">Secreted</location>
    </subcellularLocation>
</comment>
<dbReference type="InterPro" id="IPR010829">
    <property type="entry name" value="Cerato-platanin"/>
</dbReference>
<gene>
    <name evidence="5" type="ORF">CC1G_11784</name>
</gene>
<feature type="signal peptide" evidence="4">
    <location>
        <begin position="1"/>
        <end position="20"/>
    </location>
</feature>
<dbReference type="Proteomes" id="UP000001861">
    <property type="component" value="Unassembled WGS sequence"/>
</dbReference>
<protein>
    <submittedName>
        <fullName evidence="5">Uncharacterized protein</fullName>
    </submittedName>
</protein>
<dbReference type="RefSeq" id="XP_001835350.1">
    <property type="nucleotide sequence ID" value="XM_001835298.1"/>
</dbReference>
<proteinExistence type="inferred from homology"/>
<dbReference type="InterPro" id="IPR036908">
    <property type="entry name" value="RlpA-like_sf"/>
</dbReference>
<sequence>MQFTHLALLLTTTTITSALAQQRFPIVDERRYCTSTERTTSTACGNLVSQFPTFGSFPSFPVIGGAEFITQSDDPDCGSCFNITSIPTNGGGPANTVFLTAVNTAPRGFVMCTDVLTDLLNLPRGSPVPPNVQVEATRVDASLCGL</sequence>
<evidence type="ECO:0000313" key="6">
    <source>
        <dbReference type="Proteomes" id="UP000001861"/>
    </source>
</evidence>
<dbReference type="eggNOG" id="ENOG502SZ5J">
    <property type="taxonomic scope" value="Eukaryota"/>
</dbReference>
<keyword evidence="3" id="KW-0964">Secreted</keyword>
<reference evidence="5 6" key="1">
    <citation type="journal article" date="2010" name="Proc. Natl. Acad. Sci. U.S.A.">
        <title>Insights into evolution of multicellular fungi from the assembled chromosomes of the mushroom Coprinopsis cinerea (Coprinus cinereus).</title>
        <authorList>
            <person name="Stajich J.E."/>
            <person name="Wilke S.K."/>
            <person name="Ahren D."/>
            <person name="Au C.H."/>
            <person name="Birren B.W."/>
            <person name="Borodovsky M."/>
            <person name="Burns C."/>
            <person name="Canback B."/>
            <person name="Casselton L.A."/>
            <person name="Cheng C.K."/>
            <person name="Deng J."/>
            <person name="Dietrich F.S."/>
            <person name="Fargo D.C."/>
            <person name="Farman M.L."/>
            <person name="Gathman A.C."/>
            <person name="Goldberg J."/>
            <person name="Guigo R."/>
            <person name="Hoegger P.J."/>
            <person name="Hooker J.B."/>
            <person name="Huggins A."/>
            <person name="James T.Y."/>
            <person name="Kamada T."/>
            <person name="Kilaru S."/>
            <person name="Kodira C."/>
            <person name="Kues U."/>
            <person name="Kupfer D."/>
            <person name="Kwan H.S."/>
            <person name="Lomsadze A."/>
            <person name="Li W."/>
            <person name="Lilly W.W."/>
            <person name="Ma L.J."/>
            <person name="Mackey A.J."/>
            <person name="Manning G."/>
            <person name="Martin F."/>
            <person name="Muraguchi H."/>
            <person name="Natvig D.O."/>
            <person name="Palmerini H."/>
            <person name="Ramesh M.A."/>
            <person name="Rehmeyer C.J."/>
            <person name="Roe B.A."/>
            <person name="Shenoy N."/>
            <person name="Stanke M."/>
            <person name="Ter-Hovhannisyan V."/>
            <person name="Tunlid A."/>
            <person name="Velagapudi R."/>
            <person name="Vision T.J."/>
            <person name="Zeng Q."/>
            <person name="Zolan M.E."/>
            <person name="Pukkila P.J."/>
        </authorList>
    </citation>
    <scope>NUCLEOTIDE SEQUENCE [LARGE SCALE GENOMIC DNA]</scope>
    <source>
        <strain evidence="6">Okayama-7 / 130 / ATCC MYA-4618 / FGSC 9003</strain>
    </source>
</reference>
<feature type="chain" id="PRO_5002724414" evidence="4">
    <location>
        <begin position="21"/>
        <end position="146"/>
    </location>
</feature>
<keyword evidence="6" id="KW-1185">Reference proteome</keyword>
<evidence type="ECO:0000256" key="2">
    <source>
        <dbReference type="ARBA" id="ARBA00010421"/>
    </source>
</evidence>
<dbReference type="Pfam" id="PF07249">
    <property type="entry name" value="Cerato-platanin"/>
    <property type="match status" value="1"/>
</dbReference>
<dbReference type="AlphaFoldDB" id="A8NPJ8"/>
<dbReference type="CDD" id="cd22778">
    <property type="entry name" value="DPBB_CEPL-like"/>
    <property type="match status" value="1"/>
</dbReference>
<comment type="caution">
    <text evidence="5">The sequence shown here is derived from an EMBL/GenBank/DDBJ whole genome shotgun (WGS) entry which is preliminary data.</text>
</comment>
<evidence type="ECO:0000256" key="3">
    <source>
        <dbReference type="ARBA" id="ARBA00022525"/>
    </source>
</evidence>
<organism evidence="5 6">
    <name type="scientific">Coprinopsis cinerea (strain Okayama-7 / 130 / ATCC MYA-4618 / FGSC 9003)</name>
    <name type="common">Inky cap fungus</name>
    <name type="synonym">Hormographiella aspergillata</name>
    <dbReference type="NCBI Taxonomy" id="240176"/>
    <lineage>
        <taxon>Eukaryota</taxon>
        <taxon>Fungi</taxon>
        <taxon>Dikarya</taxon>
        <taxon>Basidiomycota</taxon>
        <taxon>Agaricomycotina</taxon>
        <taxon>Agaricomycetes</taxon>
        <taxon>Agaricomycetidae</taxon>
        <taxon>Agaricales</taxon>
        <taxon>Agaricineae</taxon>
        <taxon>Psathyrellaceae</taxon>
        <taxon>Coprinopsis</taxon>
    </lineage>
</organism>
<dbReference type="OMA" id="TREPHTI"/>
<accession>A8NPJ8</accession>
<dbReference type="EMBL" id="AACS02000012">
    <property type="protein sequence ID" value="EAU86476.1"/>
    <property type="molecule type" value="Genomic_DNA"/>
</dbReference>
<comment type="similarity">
    <text evidence="2">Belongs to the cerato-platanin family.</text>
</comment>
<dbReference type="OrthoDB" id="4898945at2759"/>
<dbReference type="VEuPathDB" id="FungiDB:CC1G_11784"/>
<evidence type="ECO:0000256" key="4">
    <source>
        <dbReference type="SAM" id="SignalP"/>
    </source>
</evidence>
<evidence type="ECO:0000256" key="1">
    <source>
        <dbReference type="ARBA" id="ARBA00004613"/>
    </source>
</evidence>
<dbReference type="InParanoid" id="A8NPJ8"/>
<dbReference type="GO" id="GO:0005576">
    <property type="term" value="C:extracellular region"/>
    <property type="evidence" value="ECO:0007669"/>
    <property type="project" value="UniProtKB-SubCell"/>
</dbReference>
<evidence type="ECO:0000313" key="5">
    <source>
        <dbReference type="EMBL" id="EAU86476.1"/>
    </source>
</evidence>
<name>A8NPJ8_COPC7</name>
<dbReference type="GeneID" id="6011881"/>